<dbReference type="AlphaFoldDB" id="A0AAE0DP75"/>
<dbReference type="Proteomes" id="UP001276659">
    <property type="component" value="Unassembled WGS sequence"/>
</dbReference>
<feature type="compositionally biased region" description="Polar residues" evidence="2">
    <location>
        <begin position="439"/>
        <end position="448"/>
    </location>
</feature>
<evidence type="ECO:0000259" key="4">
    <source>
        <dbReference type="PROSITE" id="PS50089"/>
    </source>
</evidence>
<feature type="compositionally biased region" description="Low complexity" evidence="2">
    <location>
        <begin position="1"/>
        <end position="13"/>
    </location>
</feature>
<feature type="compositionally biased region" description="Polar residues" evidence="2">
    <location>
        <begin position="387"/>
        <end position="403"/>
    </location>
</feature>
<keyword evidence="1" id="KW-0863">Zinc-finger</keyword>
<dbReference type="InterPro" id="IPR001841">
    <property type="entry name" value="Znf_RING"/>
</dbReference>
<evidence type="ECO:0000256" key="3">
    <source>
        <dbReference type="SAM" id="Phobius"/>
    </source>
</evidence>
<evidence type="ECO:0000256" key="2">
    <source>
        <dbReference type="SAM" id="MobiDB-lite"/>
    </source>
</evidence>
<name>A0AAE0DP75_9LECA</name>
<proteinExistence type="predicted"/>
<keyword evidence="1" id="KW-0479">Metal-binding</keyword>
<feature type="region of interest" description="Disordered" evidence="2">
    <location>
        <begin position="322"/>
        <end position="343"/>
    </location>
</feature>
<dbReference type="PROSITE" id="PS50089">
    <property type="entry name" value="ZF_RING_2"/>
    <property type="match status" value="1"/>
</dbReference>
<keyword evidence="3" id="KW-1133">Transmembrane helix</keyword>
<dbReference type="Pfam" id="PF13639">
    <property type="entry name" value="zf-RING_2"/>
    <property type="match status" value="1"/>
</dbReference>
<dbReference type="EMBL" id="JASNWA010000004">
    <property type="protein sequence ID" value="KAK3177192.1"/>
    <property type="molecule type" value="Genomic_DNA"/>
</dbReference>
<keyword evidence="3" id="KW-0472">Membrane</keyword>
<accession>A0AAE0DP75</accession>
<feature type="region of interest" description="Disordered" evidence="2">
    <location>
        <begin position="127"/>
        <end position="236"/>
    </location>
</feature>
<dbReference type="CDD" id="cd16473">
    <property type="entry name" value="RING-H2_RNF103"/>
    <property type="match status" value="1"/>
</dbReference>
<dbReference type="GO" id="GO:0061630">
    <property type="term" value="F:ubiquitin protein ligase activity"/>
    <property type="evidence" value="ECO:0007669"/>
    <property type="project" value="TreeGrafter"/>
</dbReference>
<evidence type="ECO:0000313" key="5">
    <source>
        <dbReference type="EMBL" id="KAK3177192.1"/>
    </source>
</evidence>
<gene>
    <name evidence="5" type="ORF">OEA41_008521</name>
</gene>
<organism evidence="5 6">
    <name type="scientific">Lepraria neglecta</name>
    <dbReference type="NCBI Taxonomy" id="209136"/>
    <lineage>
        <taxon>Eukaryota</taxon>
        <taxon>Fungi</taxon>
        <taxon>Dikarya</taxon>
        <taxon>Ascomycota</taxon>
        <taxon>Pezizomycotina</taxon>
        <taxon>Lecanoromycetes</taxon>
        <taxon>OSLEUM clade</taxon>
        <taxon>Lecanoromycetidae</taxon>
        <taxon>Lecanorales</taxon>
        <taxon>Lecanorineae</taxon>
        <taxon>Stereocaulaceae</taxon>
        <taxon>Lepraria</taxon>
    </lineage>
</organism>
<dbReference type="PANTHER" id="PTHR22765:SF434">
    <property type="entry name" value="GB|AAD18119.1-RELATED"/>
    <property type="match status" value="1"/>
</dbReference>
<keyword evidence="3" id="KW-0812">Transmembrane</keyword>
<dbReference type="InterPro" id="IPR051826">
    <property type="entry name" value="E3_ubiquitin-ligase_domain"/>
</dbReference>
<dbReference type="GO" id="GO:0005737">
    <property type="term" value="C:cytoplasm"/>
    <property type="evidence" value="ECO:0007669"/>
    <property type="project" value="TreeGrafter"/>
</dbReference>
<evidence type="ECO:0000256" key="1">
    <source>
        <dbReference type="PROSITE-ProRule" id="PRU00175"/>
    </source>
</evidence>
<feature type="compositionally biased region" description="Basic and acidic residues" evidence="2">
    <location>
        <begin position="190"/>
        <end position="218"/>
    </location>
</feature>
<feature type="domain" description="RING-type" evidence="4">
    <location>
        <begin position="256"/>
        <end position="298"/>
    </location>
</feature>
<evidence type="ECO:0000313" key="6">
    <source>
        <dbReference type="Proteomes" id="UP001276659"/>
    </source>
</evidence>
<reference evidence="5" key="1">
    <citation type="submission" date="2022-11" db="EMBL/GenBank/DDBJ databases">
        <title>Chromosomal genome sequence assembly and mating type (MAT) locus characterization of the leprose asexual lichenized fungus Lepraria neglecta (Nyl.) Erichsen.</title>
        <authorList>
            <person name="Allen J.L."/>
            <person name="Pfeffer B."/>
        </authorList>
    </citation>
    <scope>NUCLEOTIDE SEQUENCE</scope>
    <source>
        <strain evidence="5">Allen 5258</strain>
    </source>
</reference>
<keyword evidence="6" id="KW-1185">Reference proteome</keyword>
<dbReference type="PANTHER" id="PTHR22765">
    <property type="entry name" value="RING FINGER AND PROTEASE ASSOCIATED DOMAIN-CONTAINING"/>
    <property type="match status" value="1"/>
</dbReference>
<feature type="compositionally biased region" description="Basic and acidic residues" evidence="2">
    <location>
        <begin position="154"/>
        <end position="171"/>
    </location>
</feature>
<dbReference type="InterPro" id="IPR013083">
    <property type="entry name" value="Znf_RING/FYVE/PHD"/>
</dbReference>
<sequence>MTSTSSILATTTTPVPPPAATTSASGGGGGGGPTSSPLLFFVALGFGVVFTNLWIIVGVKYCFRYNQRNRRIQQDENGEPIDMTAMPRTHRRRREKKLMSMEEVNERFPLVKYKAWMTTRAEEGLSTAGGVAAPTASRAASLRNAEGAIPMTRRSAEIPRPETPSHHRASEEDADSPEPAKAPGVIPAPEEPKPGVPEHKEETKPYEDTEASESKAKQVDMAASTSEEHGEDDIDDDDQIQMAVPAEMLANPGDSCAICLDTLEDDDDVRGLSCGHTFHASCLDPWLTSRRACCPLCKADYYIPKPRPEGEAAAEAERLAGRRPAGARTDMPHPPQYAFMGHRDGRPRMLLPGRFMTSFGDNNASDRYGFPQQRLSRHPRRVGASRHPSNAGTAENTEPTWRSSMAGWTPLIPSVRNPFRRNRNAAEGSEAQGAPEINTIGTTANATPSRLEAGQR</sequence>
<comment type="caution">
    <text evidence="5">The sequence shown here is derived from an EMBL/GenBank/DDBJ whole genome shotgun (WGS) entry which is preliminary data.</text>
</comment>
<protein>
    <recommendedName>
        <fullName evidence="4">RING-type domain-containing protein</fullName>
    </recommendedName>
</protein>
<dbReference type="GO" id="GO:0008270">
    <property type="term" value="F:zinc ion binding"/>
    <property type="evidence" value="ECO:0007669"/>
    <property type="project" value="UniProtKB-KW"/>
</dbReference>
<feature type="region of interest" description="Disordered" evidence="2">
    <location>
        <begin position="361"/>
        <end position="456"/>
    </location>
</feature>
<feature type="compositionally biased region" description="Basic residues" evidence="2">
    <location>
        <begin position="375"/>
        <end position="384"/>
    </location>
</feature>
<dbReference type="SUPFAM" id="SSF57850">
    <property type="entry name" value="RING/U-box"/>
    <property type="match status" value="1"/>
</dbReference>
<dbReference type="SMART" id="SM00184">
    <property type="entry name" value="RING"/>
    <property type="match status" value="1"/>
</dbReference>
<dbReference type="GO" id="GO:0006511">
    <property type="term" value="P:ubiquitin-dependent protein catabolic process"/>
    <property type="evidence" value="ECO:0007669"/>
    <property type="project" value="TreeGrafter"/>
</dbReference>
<dbReference type="Gene3D" id="3.30.40.10">
    <property type="entry name" value="Zinc/RING finger domain, C3HC4 (zinc finger)"/>
    <property type="match status" value="1"/>
</dbReference>
<feature type="transmembrane region" description="Helical" evidence="3">
    <location>
        <begin position="38"/>
        <end position="63"/>
    </location>
</feature>
<dbReference type="FunFam" id="3.30.40.10:FF:000539">
    <property type="entry name" value="Ring finger domain protein"/>
    <property type="match status" value="1"/>
</dbReference>
<feature type="region of interest" description="Disordered" evidence="2">
    <location>
        <begin position="1"/>
        <end position="30"/>
    </location>
</feature>
<keyword evidence="1" id="KW-0862">Zinc</keyword>